<evidence type="ECO:0000313" key="4">
    <source>
        <dbReference type="Proteomes" id="UP000623129"/>
    </source>
</evidence>
<gene>
    <name evidence="3" type="ORF">FCM35_KLT07582</name>
</gene>
<dbReference type="InterPro" id="IPR029058">
    <property type="entry name" value="AB_hydrolase_fold"/>
</dbReference>
<keyword evidence="1" id="KW-0472">Membrane</keyword>
<evidence type="ECO:0000256" key="1">
    <source>
        <dbReference type="SAM" id="Phobius"/>
    </source>
</evidence>
<keyword evidence="1" id="KW-1133">Transmembrane helix</keyword>
<dbReference type="EMBL" id="SWLB01000017">
    <property type="protein sequence ID" value="KAF3327464.1"/>
    <property type="molecule type" value="Genomic_DNA"/>
</dbReference>
<proteinExistence type="predicted"/>
<dbReference type="Pfam" id="PF01764">
    <property type="entry name" value="Lipase_3"/>
    <property type="match status" value="1"/>
</dbReference>
<comment type="caution">
    <text evidence="3">The sequence shown here is derived from an EMBL/GenBank/DDBJ whole genome shotgun (WGS) entry which is preliminary data.</text>
</comment>
<keyword evidence="4" id="KW-1185">Reference proteome</keyword>
<dbReference type="Proteomes" id="UP000623129">
    <property type="component" value="Unassembled WGS sequence"/>
</dbReference>
<reference evidence="3" key="1">
    <citation type="submission" date="2020-01" db="EMBL/GenBank/DDBJ databases">
        <title>Genome sequence of Kobresia littledalei, the first chromosome-level genome in the family Cyperaceae.</title>
        <authorList>
            <person name="Qu G."/>
        </authorList>
    </citation>
    <scope>NUCLEOTIDE SEQUENCE</scope>
    <source>
        <strain evidence="3">C.B.Clarke</strain>
        <tissue evidence="3">Leaf</tissue>
    </source>
</reference>
<feature type="domain" description="Fungal lipase-type" evidence="2">
    <location>
        <begin position="213"/>
        <end position="379"/>
    </location>
</feature>
<feature type="transmembrane region" description="Helical" evidence="1">
    <location>
        <begin position="301"/>
        <end position="322"/>
    </location>
</feature>
<sequence length="481" mass="55790">MGDYLIVRADTASWADLARFLAYGGSEEKVLETSRMGLLEERGTDVSALSRDHRWFIVVSIVVRRIITFLRKPMELCGLVLEFFLNLLDVNGGDLIGLLRNLVTWKVVLPERGSDSYLSIIGHIDTRLDLYKFHHQSALEEIRELEGKALLDLCVMASKLAYENANVVQNAVENRWKMHFVEFYNCWNEYQKERSTQVFIMCDKRQDADIILISFRGTEPFDADDWCTDIDYSWCQIPQMGKIHMGFLEALGLGTRDQISTIQLSLQDPNSISENRDKRNAYYTVRNKLRSLLKMHPRAKFIVTGHSLGGALAILFPAILLFHKETELMERLLAVYTFGQPRVGDAQLKRFMEAHVCHPVNKYFRVVYCNDVIPRIPYDDRMFLYKHFGVCRYYDCLFVEKNMNEEPDRNFFGIKYIIPKYLIAVWEIIRGLCMGYIFGAEYKETWVSTFFTVLGLVMPGISAHCPTNYVNCVRLGKKSWN</sequence>
<dbReference type="CDD" id="cd00519">
    <property type="entry name" value="Lipase_3"/>
    <property type="match status" value="1"/>
</dbReference>
<accession>A0A833VL52</accession>
<evidence type="ECO:0000259" key="2">
    <source>
        <dbReference type="Pfam" id="PF01764"/>
    </source>
</evidence>
<dbReference type="GO" id="GO:0004806">
    <property type="term" value="F:triacylglycerol lipase activity"/>
    <property type="evidence" value="ECO:0007669"/>
    <property type="project" value="InterPro"/>
</dbReference>
<dbReference type="GO" id="GO:0006629">
    <property type="term" value="P:lipid metabolic process"/>
    <property type="evidence" value="ECO:0007669"/>
    <property type="project" value="InterPro"/>
</dbReference>
<keyword evidence="1" id="KW-0812">Transmembrane</keyword>
<dbReference type="InterPro" id="IPR002921">
    <property type="entry name" value="Fungal_lipase-type"/>
</dbReference>
<organism evidence="3 4">
    <name type="scientific">Carex littledalei</name>
    <dbReference type="NCBI Taxonomy" id="544730"/>
    <lineage>
        <taxon>Eukaryota</taxon>
        <taxon>Viridiplantae</taxon>
        <taxon>Streptophyta</taxon>
        <taxon>Embryophyta</taxon>
        <taxon>Tracheophyta</taxon>
        <taxon>Spermatophyta</taxon>
        <taxon>Magnoliopsida</taxon>
        <taxon>Liliopsida</taxon>
        <taxon>Poales</taxon>
        <taxon>Cyperaceae</taxon>
        <taxon>Cyperoideae</taxon>
        <taxon>Cariceae</taxon>
        <taxon>Carex</taxon>
        <taxon>Carex subgen. Euthyceras</taxon>
    </lineage>
</organism>
<dbReference type="Gene3D" id="3.40.50.1820">
    <property type="entry name" value="alpha/beta hydrolase"/>
    <property type="match status" value="1"/>
</dbReference>
<dbReference type="AlphaFoldDB" id="A0A833VL52"/>
<dbReference type="SUPFAM" id="SSF53474">
    <property type="entry name" value="alpha/beta-Hydrolases"/>
    <property type="match status" value="1"/>
</dbReference>
<protein>
    <submittedName>
        <fullName evidence="3">Lipase</fullName>
    </submittedName>
</protein>
<dbReference type="PANTHER" id="PTHR46086:SF3">
    <property type="entry name" value="TRIACYLGLYCEROL LIPASE OBL1"/>
    <property type="match status" value="1"/>
</dbReference>
<dbReference type="PANTHER" id="PTHR46086">
    <property type="entry name" value="ALPHA/BETA-HYDROLASES SUPERFAMILY PROTEIN"/>
    <property type="match status" value="1"/>
</dbReference>
<evidence type="ECO:0000313" key="3">
    <source>
        <dbReference type="EMBL" id="KAF3327464.1"/>
    </source>
</evidence>
<dbReference type="OrthoDB" id="438440at2759"/>
<dbReference type="InterPro" id="IPR044819">
    <property type="entry name" value="OBL-like"/>
</dbReference>
<name>A0A833VL52_9POAL</name>